<dbReference type="InterPro" id="IPR041921">
    <property type="entry name" value="NuoE_N"/>
</dbReference>
<evidence type="ECO:0000313" key="10">
    <source>
        <dbReference type="Proteomes" id="UP000182944"/>
    </source>
</evidence>
<evidence type="ECO:0000256" key="2">
    <source>
        <dbReference type="ARBA" id="ARBA00022714"/>
    </source>
</evidence>
<feature type="binding site" evidence="7">
    <location>
        <position position="103"/>
    </location>
    <ligand>
        <name>[2Fe-2S] cluster</name>
        <dbReference type="ChEBI" id="CHEBI:190135"/>
    </ligand>
</feature>
<dbReference type="AlphaFoldDB" id="A0A1H2X587"/>
<keyword evidence="10" id="KW-1185">Reference proteome</keyword>
<gene>
    <name evidence="9" type="ORF">SAMN05444276_102384</name>
</gene>
<name>A0A1H2X587_9RHOB</name>
<dbReference type="Gene3D" id="1.10.10.1590">
    <property type="entry name" value="NADH-quinone oxidoreductase subunit E"/>
    <property type="match status" value="1"/>
</dbReference>
<keyword evidence="5 7" id="KW-0411">Iron-sulfur</keyword>
<dbReference type="OrthoDB" id="9807941at2"/>
<evidence type="ECO:0000256" key="7">
    <source>
        <dbReference type="PIRSR" id="PIRSR000216-1"/>
    </source>
</evidence>
<dbReference type="Gene3D" id="3.40.30.10">
    <property type="entry name" value="Glutaredoxin"/>
    <property type="match status" value="1"/>
</dbReference>
<dbReference type="InterPro" id="IPR036249">
    <property type="entry name" value="Thioredoxin-like_sf"/>
</dbReference>
<feature type="binding site" evidence="7">
    <location>
        <position position="144"/>
    </location>
    <ligand>
        <name>[2Fe-2S] cluster</name>
        <dbReference type="ChEBI" id="CHEBI:190135"/>
    </ligand>
</feature>
<evidence type="ECO:0000256" key="4">
    <source>
        <dbReference type="ARBA" id="ARBA00023004"/>
    </source>
</evidence>
<dbReference type="PANTHER" id="PTHR43342:SF1">
    <property type="entry name" value="BIFURCATING [FEFE] HYDROGENASE GAMMA SUBUNIT"/>
    <property type="match status" value="1"/>
</dbReference>
<keyword evidence="3 7" id="KW-0479">Metal-binding</keyword>
<dbReference type="STRING" id="1545044.SAMN05444276_102384"/>
<feature type="binding site" evidence="7">
    <location>
        <position position="148"/>
    </location>
    <ligand>
        <name>[2Fe-2S] cluster</name>
        <dbReference type="ChEBI" id="CHEBI:190135"/>
    </ligand>
</feature>
<comment type="similarity">
    <text evidence="1">Belongs to the complex I 24 kDa subunit family.</text>
</comment>
<reference evidence="10" key="1">
    <citation type="submission" date="2016-10" db="EMBL/GenBank/DDBJ databases">
        <authorList>
            <person name="Varghese N."/>
            <person name="Submissions S."/>
        </authorList>
    </citation>
    <scope>NUCLEOTIDE SEQUENCE [LARGE SCALE GENOMIC DNA]</scope>
    <source>
        <strain evidence="10">DSM 29303</strain>
    </source>
</reference>
<dbReference type="GO" id="GO:0016491">
    <property type="term" value="F:oxidoreductase activity"/>
    <property type="evidence" value="ECO:0007669"/>
    <property type="project" value="InterPro"/>
</dbReference>
<sequence>MPANPDPAPTDPVPVLPNQPRARPLDPESAARIEAIIARHAGREGPLLPILHDVQAEFGFIPEAAQPLIGQALAMSRAEIHGVVSFYHDFRAAPAGRHVLRLCRAEACQSVGADALADQLRVALGLDWHQTSGDGALTLEPVFCLGLCACGPAAQFDDRLVGRATAAGLLALAGGRA</sequence>
<comment type="cofactor">
    <cofactor evidence="6">
        <name>[2Fe-2S] cluster</name>
        <dbReference type="ChEBI" id="CHEBI:190135"/>
    </cofactor>
</comment>
<feature type="binding site" evidence="7">
    <location>
        <position position="108"/>
    </location>
    <ligand>
        <name>[2Fe-2S] cluster</name>
        <dbReference type="ChEBI" id="CHEBI:190135"/>
    </ligand>
</feature>
<dbReference type="EMBL" id="FNNA01000002">
    <property type="protein sequence ID" value="SDW88050.1"/>
    <property type="molecule type" value="Genomic_DNA"/>
</dbReference>
<feature type="compositionally biased region" description="Pro residues" evidence="8">
    <location>
        <begin position="1"/>
        <end position="17"/>
    </location>
</feature>
<dbReference type="NCBIfam" id="NF004638">
    <property type="entry name" value="PRK05988.1"/>
    <property type="match status" value="1"/>
</dbReference>
<accession>A0A1H2X587</accession>
<dbReference type="GO" id="GO:0046872">
    <property type="term" value="F:metal ion binding"/>
    <property type="evidence" value="ECO:0007669"/>
    <property type="project" value="UniProtKB-KW"/>
</dbReference>
<protein>
    <submittedName>
        <fullName evidence="9">Formate dehydrogenase gamma subunit</fullName>
    </submittedName>
</protein>
<dbReference type="InterPro" id="IPR028431">
    <property type="entry name" value="NADP_DH_HndA-like"/>
</dbReference>
<dbReference type="PANTHER" id="PTHR43342">
    <property type="entry name" value="NADH-QUINONE OXIDOREDUCTASE, E SUBUNIT"/>
    <property type="match status" value="1"/>
</dbReference>
<organism evidence="9 10">
    <name type="scientific">Paracoccus sanguinis</name>
    <dbReference type="NCBI Taxonomy" id="1545044"/>
    <lineage>
        <taxon>Bacteria</taxon>
        <taxon>Pseudomonadati</taxon>
        <taxon>Pseudomonadota</taxon>
        <taxon>Alphaproteobacteria</taxon>
        <taxon>Rhodobacterales</taxon>
        <taxon>Paracoccaceae</taxon>
        <taxon>Paracoccus</taxon>
    </lineage>
</organism>
<dbReference type="CDD" id="cd03081">
    <property type="entry name" value="TRX_Fd_NuoE_FDH_gamma"/>
    <property type="match status" value="1"/>
</dbReference>
<feature type="region of interest" description="Disordered" evidence="8">
    <location>
        <begin position="1"/>
        <end position="25"/>
    </location>
</feature>
<dbReference type="Pfam" id="PF01257">
    <property type="entry name" value="2Fe-2S_thioredx"/>
    <property type="match status" value="1"/>
</dbReference>
<evidence type="ECO:0000256" key="5">
    <source>
        <dbReference type="ARBA" id="ARBA00023014"/>
    </source>
</evidence>
<proteinExistence type="inferred from homology"/>
<dbReference type="PROSITE" id="PS01099">
    <property type="entry name" value="COMPLEX1_24K"/>
    <property type="match status" value="1"/>
</dbReference>
<dbReference type="InterPro" id="IPR002023">
    <property type="entry name" value="NuoE-like"/>
</dbReference>
<evidence type="ECO:0000256" key="3">
    <source>
        <dbReference type="ARBA" id="ARBA00022723"/>
    </source>
</evidence>
<keyword evidence="4 7" id="KW-0408">Iron</keyword>
<keyword evidence="2 7" id="KW-0001">2Fe-2S</keyword>
<comment type="cofactor">
    <cofactor evidence="7">
        <name>[2Fe-2S] cluster</name>
        <dbReference type="ChEBI" id="CHEBI:190135"/>
    </cofactor>
    <text evidence="7">Binds 1 [2Fe-2S] cluster.</text>
</comment>
<dbReference type="SUPFAM" id="SSF52833">
    <property type="entry name" value="Thioredoxin-like"/>
    <property type="match status" value="1"/>
</dbReference>
<evidence type="ECO:0000313" key="9">
    <source>
        <dbReference type="EMBL" id="SDW88050.1"/>
    </source>
</evidence>
<dbReference type="GO" id="GO:0051537">
    <property type="term" value="F:2 iron, 2 sulfur cluster binding"/>
    <property type="evidence" value="ECO:0007669"/>
    <property type="project" value="UniProtKB-KW"/>
</dbReference>
<dbReference type="PIRSF" id="PIRSF000216">
    <property type="entry name" value="NADH_DH_24kDa"/>
    <property type="match status" value="1"/>
</dbReference>
<evidence type="ECO:0000256" key="1">
    <source>
        <dbReference type="ARBA" id="ARBA00010643"/>
    </source>
</evidence>
<evidence type="ECO:0000256" key="6">
    <source>
        <dbReference type="ARBA" id="ARBA00034078"/>
    </source>
</evidence>
<evidence type="ECO:0000256" key="8">
    <source>
        <dbReference type="SAM" id="MobiDB-lite"/>
    </source>
</evidence>
<dbReference type="Proteomes" id="UP000182944">
    <property type="component" value="Unassembled WGS sequence"/>
</dbReference>